<organism evidence="1 2">
    <name type="scientific">Gibberella intermedia</name>
    <name type="common">Bulb rot disease fungus</name>
    <name type="synonym">Fusarium proliferatum</name>
    <dbReference type="NCBI Taxonomy" id="948311"/>
    <lineage>
        <taxon>Eukaryota</taxon>
        <taxon>Fungi</taxon>
        <taxon>Dikarya</taxon>
        <taxon>Ascomycota</taxon>
        <taxon>Pezizomycotina</taxon>
        <taxon>Sordariomycetes</taxon>
        <taxon>Hypocreomycetidae</taxon>
        <taxon>Hypocreales</taxon>
        <taxon>Nectriaceae</taxon>
        <taxon>Fusarium</taxon>
        <taxon>Fusarium fujikuroi species complex</taxon>
    </lineage>
</organism>
<comment type="caution">
    <text evidence="1">The sequence shown here is derived from an EMBL/GenBank/DDBJ whole genome shotgun (WGS) entry which is preliminary data.</text>
</comment>
<dbReference type="EMBL" id="PKMI01000016">
    <property type="protein sequence ID" value="RBA17564.1"/>
    <property type="molecule type" value="Genomic_DNA"/>
</dbReference>
<evidence type="ECO:0000313" key="2">
    <source>
        <dbReference type="Proteomes" id="UP000251714"/>
    </source>
</evidence>
<dbReference type="Proteomes" id="UP000251714">
    <property type="component" value="Unassembled WGS sequence"/>
</dbReference>
<sequence length="171" mass="18280">MYRHSNGKAASGSQTPAVTEKKIEQIKAAAQNLAQQLDELNLNSAAGGELVSFKFVGQVNWPFAATVAVVTGGTTYIADALIRARYQVHVQSTTRTGAYQSVDMLLSPPSPTSNVQQDWNAAVNADVQKDGHINEGVKEESAVVYYRNHIANIKAVLSESFDNALADSGDA</sequence>
<reference evidence="1 2" key="1">
    <citation type="submission" date="2017-12" db="EMBL/GenBank/DDBJ databases">
        <title>Genome sequence of the mycotoxigenic crop pathogen Fusarium proliferatum, strain ITEM 2341 from Date Palm.</title>
        <authorList>
            <person name="Almiman B.F."/>
            <person name="Shittu T.A."/>
            <person name="Muthumeenakshi S."/>
            <person name="Baroncelli R."/>
            <person name="Sreenivasaprasada S."/>
        </authorList>
    </citation>
    <scope>NUCLEOTIDE SEQUENCE [LARGE SCALE GENOMIC DNA]</scope>
    <source>
        <strain evidence="1 2">ITEM 2341</strain>
    </source>
</reference>
<dbReference type="AlphaFoldDB" id="A0A365N9S3"/>
<evidence type="ECO:0000313" key="1">
    <source>
        <dbReference type="EMBL" id="RBA17564.1"/>
    </source>
</evidence>
<accession>A0A365N9S3</accession>
<proteinExistence type="predicted"/>
<protein>
    <submittedName>
        <fullName evidence="1">Uncharacterized protein</fullName>
    </submittedName>
</protein>
<gene>
    <name evidence="1" type="ORF">FPRO05_11279</name>
</gene>
<name>A0A365N9S3_GIBIN</name>